<dbReference type="EMBL" id="JXTB01000141">
    <property type="protein sequence ID" value="PON59307.1"/>
    <property type="molecule type" value="Genomic_DNA"/>
</dbReference>
<accession>A0A2P5CE75</accession>
<reference evidence="2" key="1">
    <citation type="submission" date="2016-06" db="EMBL/GenBank/DDBJ databases">
        <title>Parallel loss of symbiosis genes in relatives of nitrogen-fixing non-legume Parasponia.</title>
        <authorList>
            <person name="Van Velzen R."/>
            <person name="Holmer R."/>
            <person name="Bu F."/>
            <person name="Rutten L."/>
            <person name="Van Zeijl A."/>
            <person name="Liu W."/>
            <person name="Santuari L."/>
            <person name="Cao Q."/>
            <person name="Sharma T."/>
            <person name="Shen D."/>
            <person name="Roswanjaya Y."/>
            <person name="Wardhani T."/>
            <person name="Kalhor M.S."/>
            <person name="Jansen J."/>
            <person name="Van den Hoogen J."/>
            <person name="Gungor B."/>
            <person name="Hartog M."/>
            <person name="Hontelez J."/>
            <person name="Verver J."/>
            <person name="Yang W.-C."/>
            <person name="Schijlen E."/>
            <person name="Repin R."/>
            <person name="Schilthuizen M."/>
            <person name="Schranz E."/>
            <person name="Heidstra R."/>
            <person name="Miyata K."/>
            <person name="Fedorova E."/>
            <person name="Kohlen W."/>
            <person name="Bisseling T."/>
            <person name="Smit S."/>
            <person name="Geurts R."/>
        </authorList>
    </citation>
    <scope>NUCLEOTIDE SEQUENCE [LARGE SCALE GENOMIC DNA]</scope>
    <source>
        <strain evidence="2">cv. WU1-14</strain>
    </source>
</reference>
<dbReference type="Proteomes" id="UP000237105">
    <property type="component" value="Unassembled WGS sequence"/>
</dbReference>
<keyword evidence="2" id="KW-1185">Reference proteome</keyword>
<name>A0A2P5CE75_PARAD</name>
<dbReference type="AlphaFoldDB" id="A0A2P5CE75"/>
<comment type="caution">
    <text evidence="1">The sequence shown here is derived from an EMBL/GenBank/DDBJ whole genome shotgun (WGS) entry which is preliminary data.</text>
</comment>
<gene>
    <name evidence="1" type="ORF">PanWU01x14_160560</name>
</gene>
<proteinExistence type="predicted"/>
<protein>
    <submittedName>
        <fullName evidence="1">Uncharacterized protein</fullName>
    </submittedName>
</protein>
<evidence type="ECO:0000313" key="2">
    <source>
        <dbReference type="Proteomes" id="UP000237105"/>
    </source>
</evidence>
<evidence type="ECO:0000313" key="1">
    <source>
        <dbReference type="EMBL" id="PON59307.1"/>
    </source>
</evidence>
<sequence>MVERSEASLATLRVDFDLYWSLNKARVSSAVAHALSVERTRRKELVTKLAEVETARLAQAEATRLAQTEAARLAQTELKVKEQGRRRG</sequence>
<organism evidence="1 2">
    <name type="scientific">Parasponia andersonii</name>
    <name type="common">Sponia andersonii</name>
    <dbReference type="NCBI Taxonomy" id="3476"/>
    <lineage>
        <taxon>Eukaryota</taxon>
        <taxon>Viridiplantae</taxon>
        <taxon>Streptophyta</taxon>
        <taxon>Embryophyta</taxon>
        <taxon>Tracheophyta</taxon>
        <taxon>Spermatophyta</taxon>
        <taxon>Magnoliopsida</taxon>
        <taxon>eudicotyledons</taxon>
        <taxon>Gunneridae</taxon>
        <taxon>Pentapetalae</taxon>
        <taxon>rosids</taxon>
        <taxon>fabids</taxon>
        <taxon>Rosales</taxon>
        <taxon>Cannabaceae</taxon>
        <taxon>Parasponia</taxon>
    </lineage>
</organism>